<accession>A0A444HBH7</accession>
<sequence length="333" mass="38574">MIKVGFCISIMCFLISCSPKQEGVNMFIASDADVTRDNFADSLLKKIKHYPEEPYYFLEIKDIQGCTFEILVNDVPTFKFFQEAQVSAEVDVQLMILKSGPQKITYKLYPIGKRENGDVIDKLPDWTKVDLNLLKVNMKKDDPYMSKEVLIEHHSLKQPDGKTFIAAGQNYYEHSFTFDAQVAYENKSWSTSKDLSKMDQRELLQKTKAAYQQVWNMINDGKTDDYFGLTFKSQAEICQSGYTKQQEILDVVKDELLLFEDSSFQMQPMENYKMVLYGDGKLVCLELTSSDFRLRKEYALWGKYKNEKGNTMARFISLYLHIPEGKTAFQAIR</sequence>
<evidence type="ECO:0000313" key="1">
    <source>
        <dbReference type="EMBL" id="RWX00592.1"/>
    </source>
</evidence>
<evidence type="ECO:0000313" key="2">
    <source>
        <dbReference type="Proteomes" id="UP000287527"/>
    </source>
</evidence>
<dbReference type="AlphaFoldDB" id="A0A444HBH7"/>
<gene>
    <name evidence="1" type="ORF">EPI11_09990</name>
</gene>
<dbReference type="PROSITE" id="PS51257">
    <property type="entry name" value="PROKAR_LIPOPROTEIN"/>
    <property type="match status" value="1"/>
</dbReference>
<reference evidence="1 2" key="1">
    <citation type="submission" date="2019-01" db="EMBL/GenBank/DDBJ databases">
        <title>Flavobacterium sp. nov.,isolated from freshwater.</title>
        <authorList>
            <person name="Zhang R."/>
            <person name="Du Z.-J."/>
        </authorList>
    </citation>
    <scope>NUCLEOTIDE SEQUENCE [LARGE SCALE GENOMIC DNA]</scope>
    <source>
        <strain evidence="1 2">1E403</strain>
    </source>
</reference>
<dbReference type="OrthoDB" id="1149023at2"/>
<dbReference type="EMBL" id="SBII01000005">
    <property type="protein sequence ID" value="RWX00592.1"/>
    <property type="molecule type" value="Genomic_DNA"/>
</dbReference>
<organism evidence="1 2">
    <name type="scientific">Flavobacterium cerinum</name>
    <dbReference type="NCBI Taxonomy" id="2502784"/>
    <lineage>
        <taxon>Bacteria</taxon>
        <taxon>Pseudomonadati</taxon>
        <taxon>Bacteroidota</taxon>
        <taxon>Flavobacteriia</taxon>
        <taxon>Flavobacteriales</taxon>
        <taxon>Flavobacteriaceae</taxon>
        <taxon>Flavobacterium</taxon>
    </lineage>
</organism>
<dbReference type="Proteomes" id="UP000287527">
    <property type="component" value="Unassembled WGS sequence"/>
</dbReference>
<name>A0A444HBH7_9FLAO</name>
<comment type="caution">
    <text evidence="1">The sequence shown here is derived from an EMBL/GenBank/DDBJ whole genome shotgun (WGS) entry which is preliminary data.</text>
</comment>
<protein>
    <submittedName>
        <fullName evidence="1">Uncharacterized protein</fullName>
    </submittedName>
</protein>
<dbReference type="RefSeq" id="WP_128389821.1">
    <property type="nucleotide sequence ID" value="NZ_SBII01000005.1"/>
</dbReference>
<keyword evidence="2" id="KW-1185">Reference proteome</keyword>
<proteinExistence type="predicted"/>